<dbReference type="AlphaFoldDB" id="A0A9P7ECM4"/>
<reference evidence="1" key="1">
    <citation type="journal article" date="2020" name="New Phytol.">
        <title>Comparative genomics reveals dynamic genome evolution in host specialist ectomycorrhizal fungi.</title>
        <authorList>
            <person name="Lofgren L.A."/>
            <person name="Nguyen N.H."/>
            <person name="Vilgalys R."/>
            <person name="Ruytinx J."/>
            <person name="Liao H.L."/>
            <person name="Branco S."/>
            <person name="Kuo A."/>
            <person name="LaButti K."/>
            <person name="Lipzen A."/>
            <person name="Andreopoulos W."/>
            <person name="Pangilinan J."/>
            <person name="Riley R."/>
            <person name="Hundley H."/>
            <person name="Na H."/>
            <person name="Barry K."/>
            <person name="Grigoriev I.V."/>
            <person name="Stajich J.E."/>
            <person name="Kennedy P.G."/>
        </authorList>
    </citation>
    <scope>NUCLEOTIDE SEQUENCE</scope>
    <source>
        <strain evidence="1">MN1</strain>
    </source>
</reference>
<organism evidence="1 2">
    <name type="scientific">Suillus subaureus</name>
    <dbReference type="NCBI Taxonomy" id="48587"/>
    <lineage>
        <taxon>Eukaryota</taxon>
        <taxon>Fungi</taxon>
        <taxon>Dikarya</taxon>
        <taxon>Basidiomycota</taxon>
        <taxon>Agaricomycotina</taxon>
        <taxon>Agaricomycetes</taxon>
        <taxon>Agaricomycetidae</taxon>
        <taxon>Boletales</taxon>
        <taxon>Suillineae</taxon>
        <taxon>Suillaceae</taxon>
        <taxon>Suillus</taxon>
    </lineage>
</organism>
<evidence type="ECO:0000313" key="1">
    <source>
        <dbReference type="EMBL" id="KAG1817542.1"/>
    </source>
</evidence>
<sequence length="56" mass="6397">MVPLDELNKLNNHLYANCLREKHLITSVGQIETIATKNSLLHRQHKNCPCNPCSQD</sequence>
<dbReference type="EMBL" id="JABBWG010000013">
    <property type="protein sequence ID" value="KAG1817542.1"/>
    <property type="molecule type" value="Genomic_DNA"/>
</dbReference>
<gene>
    <name evidence="1" type="ORF">BJ212DRAFT_1270277</name>
</gene>
<name>A0A9P7ECM4_9AGAM</name>
<protein>
    <submittedName>
        <fullName evidence="1">Uncharacterized protein</fullName>
    </submittedName>
</protein>
<dbReference type="RefSeq" id="XP_041193784.1">
    <property type="nucleotide sequence ID" value="XM_041330875.1"/>
</dbReference>
<dbReference type="Proteomes" id="UP000807769">
    <property type="component" value="Unassembled WGS sequence"/>
</dbReference>
<comment type="caution">
    <text evidence="1">The sequence shown here is derived from an EMBL/GenBank/DDBJ whole genome shotgun (WGS) entry which is preliminary data.</text>
</comment>
<dbReference type="OrthoDB" id="2626540at2759"/>
<keyword evidence="2" id="KW-1185">Reference proteome</keyword>
<accession>A0A9P7ECM4</accession>
<proteinExistence type="predicted"/>
<dbReference type="GeneID" id="64624892"/>
<evidence type="ECO:0000313" key="2">
    <source>
        <dbReference type="Proteomes" id="UP000807769"/>
    </source>
</evidence>